<evidence type="ECO:0000313" key="1">
    <source>
        <dbReference type="EMBL" id="KAK9932567.1"/>
    </source>
</evidence>
<reference evidence="1 2" key="1">
    <citation type="journal article" date="2023" name="G3 (Bethesda)">
        <title>A chromosome-length genome assembly and annotation of blackberry (Rubus argutus, cv. 'Hillquist').</title>
        <authorList>
            <person name="Bruna T."/>
            <person name="Aryal R."/>
            <person name="Dudchenko O."/>
            <person name="Sargent D.J."/>
            <person name="Mead D."/>
            <person name="Buti M."/>
            <person name="Cavallini A."/>
            <person name="Hytonen T."/>
            <person name="Andres J."/>
            <person name="Pham M."/>
            <person name="Weisz D."/>
            <person name="Mascagni F."/>
            <person name="Usai G."/>
            <person name="Natali L."/>
            <person name="Bassil N."/>
            <person name="Fernandez G.E."/>
            <person name="Lomsadze A."/>
            <person name="Armour M."/>
            <person name="Olukolu B."/>
            <person name="Poorten T."/>
            <person name="Britton C."/>
            <person name="Davik J."/>
            <person name="Ashrafi H."/>
            <person name="Aiden E.L."/>
            <person name="Borodovsky M."/>
            <person name="Worthington M."/>
        </authorList>
    </citation>
    <scope>NUCLEOTIDE SEQUENCE [LARGE SCALE GENOMIC DNA]</scope>
    <source>
        <strain evidence="1">PI 553951</strain>
    </source>
</reference>
<accession>A0AAW1X9W7</accession>
<proteinExistence type="predicted"/>
<dbReference type="EMBL" id="JBEDUW010000004">
    <property type="protein sequence ID" value="KAK9932567.1"/>
    <property type="molecule type" value="Genomic_DNA"/>
</dbReference>
<protein>
    <submittedName>
        <fullName evidence="1">Uncharacterized protein</fullName>
    </submittedName>
</protein>
<evidence type="ECO:0000313" key="2">
    <source>
        <dbReference type="Proteomes" id="UP001457282"/>
    </source>
</evidence>
<comment type="caution">
    <text evidence="1">The sequence shown here is derived from an EMBL/GenBank/DDBJ whole genome shotgun (WGS) entry which is preliminary data.</text>
</comment>
<dbReference type="Proteomes" id="UP001457282">
    <property type="component" value="Unassembled WGS sequence"/>
</dbReference>
<organism evidence="1 2">
    <name type="scientific">Rubus argutus</name>
    <name type="common">Southern blackberry</name>
    <dbReference type="NCBI Taxonomy" id="59490"/>
    <lineage>
        <taxon>Eukaryota</taxon>
        <taxon>Viridiplantae</taxon>
        <taxon>Streptophyta</taxon>
        <taxon>Embryophyta</taxon>
        <taxon>Tracheophyta</taxon>
        <taxon>Spermatophyta</taxon>
        <taxon>Magnoliopsida</taxon>
        <taxon>eudicotyledons</taxon>
        <taxon>Gunneridae</taxon>
        <taxon>Pentapetalae</taxon>
        <taxon>rosids</taxon>
        <taxon>fabids</taxon>
        <taxon>Rosales</taxon>
        <taxon>Rosaceae</taxon>
        <taxon>Rosoideae</taxon>
        <taxon>Rosoideae incertae sedis</taxon>
        <taxon>Rubus</taxon>
    </lineage>
</organism>
<name>A0AAW1X9W7_RUBAR</name>
<sequence length="79" mass="8066">MAGIDGCSAGIVGSITGTCSLGEAVLVAELGEGTVDDGLGSETITGLTWCNHKQNWMPGAFCELVGSGFHRRYTDAICG</sequence>
<keyword evidence="2" id="KW-1185">Reference proteome</keyword>
<gene>
    <name evidence="1" type="ORF">M0R45_019799</name>
</gene>
<dbReference type="AlphaFoldDB" id="A0AAW1X9W7"/>